<feature type="compositionally biased region" description="Polar residues" evidence="1">
    <location>
        <begin position="66"/>
        <end position="79"/>
    </location>
</feature>
<organism evidence="2">
    <name type="scientific">mine drainage metagenome</name>
    <dbReference type="NCBI Taxonomy" id="410659"/>
    <lineage>
        <taxon>unclassified sequences</taxon>
        <taxon>metagenomes</taxon>
        <taxon>ecological metagenomes</taxon>
    </lineage>
</organism>
<dbReference type="EMBL" id="MLJW01000090">
    <property type="protein sequence ID" value="OIR00850.1"/>
    <property type="molecule type" value="Genomic_DNA"/>
</dbReference>
<feature type="compositionally biased region" description="Polar residues" evidence="1">
    <location>
        <begin position="39"/>
        <end position="56"/>
    </location>
</feature>
<comment type="caution">
    <text evidence="2">The sequence shown here is derived from an EMBL/GenBank/DDBJ whole genome shotgun (WGS) entry which is preliminary data.</text>
</comment>
<evidence type="ECO:0000313" key="2">
    <source>
        <dbReference type="EMBL" id="OIR00850.1"/>
    </source>
</evidence>
<accession>A0A1J5RYC8</accession>
<sequence>MRVWAVQVWPQLRKQALTVLFTACAKSASSRITAADLPPSSSATRLTPAAASSETRTPAPVEPVNETMSTSGWRTSASPSVGPRPVTRLKTPGGNPAASITSARMKALSGATSEGLSTTVQPAASAGATFAAI</sequence>
<name>A0A1J5RYC8_9ZZZZ</name>
<gene>
    <name evidence="2" type="ORF">GALL_169860</name>
</gene>
<reference evidence="2" key="1">
    <citation type="submission" date="2016-10" db="EMBL/GenBank/DDBJ databases">
        <title>Sequence of Gallionella enrichment culture.</title>
        <authorList>
            <person name="Poehlein A."/>
            <person name="Muehling M."/>
            <person name="Daniel R."/>
        </authorList>
    </citation>
    <scope>NUCLEOTIDE SEQUENCE</scope>
</reference>
<dbReference type="AlphaFoldDB" id="A0A1J5RYC8"/>
<protein>
    <submittedName>
        <fullName evidence="2">Uncharacterized protein</fullName>
    </submittedName>
</protein>
<proteinExistence type="predicted"/>
<feature type="region of interest" description="Disordered" evidence="1">
    <location>
        <begin position="35"/>
        <end position="99"/>
    </location>
</feature>
<evidence type="ECO:0000256" key="1">
    <source>
        <dbReference type="SAM" id="MobiDB-lite"/>
    </source>
</evidence>